<dbReference type="PANTHER" id="PTHR42852">
    <property type="entry name" value="THIOL:DISULFIDE INTERCHANGE PROTEIN DSBE"/>
    <property type="match status" value="1"/>
</dbReference>
<dbReference type="AlphaFoldDB" id="A0A1F6UF13"/>
<sequence length="180" mass="19590">MKKILPFILLALVAIPAGLWVAQTVFAPEPAQAKALDFSLPDIDGKMHSLSGWRNKVVVLNFWATWCPPCREEIPDFIKLQNIYGKAGVQVVGLAVDNLDEVKAFYQAEGMNYPVLIGEQDAFNILAEFGETTGSLPYTVVLNTEGKIVAHKLGALDLPRMEALIKPHLLTPPAGVASLP</sequence>
<evidence type="ECO:0000256" key="2">
    <source>
        <dbReference type="ARBA" id="ARBA00022748"/>
    </source>
</evidence>
<feature type="chain" id="PRO_5009526995" description="Thioredoxin domain-containing protein" evidence="4">
    <location>
        <begin position="28"/>
        <end position="180"/>
    </location>
</feature>
<proteinExistence type="predicted"/>
<dbReference type="PANTHER" id="PTHR42852:SF13">
    <property type="entry name" value="PROTEIN DIPZ"/>
    <property type="match status" value="1"/>
</dbReference>
<accession>A0A1F6UF13</accession>
<dbReference type="GO" id="GO:0030313">
    <property type="term" value="C:cell envelope"/>
    <property type="evidence" value="ECO:0007669"/>
    <property type="project" value="UniProtKB-SubCell"/>
</dbReference>
<dbReference type="Gene3D" id="3.40.30.10">
    <property type="entry name" value="Glutaredoxin"/>
    <property type="match status" value="1"/>
</dbReference>
<keyword evidence="3" id="KW-0676">Redox-active center</keyword>
<evidence type="ECO:0000256" key="4">
    <source>
        <dbReference type="SAM" id="SignalP"/>
    </source>
</evidence>
<gene>
    <name evidence="6" type="ORF">A2V58_06840</name>
</gene>
<dbReference type="EMBL" id="MFSV01000198">
    <property type="protein sequence ID" value="OGI55995.1"/>
    <property type="molecule type" value="Genomic_DNA"/>
</dbReference>
<dbReference type="InterPro" id="IPR013740">
    <property type="entry name" value="Redoxin"/>
</dbReference>
<dbReference type="GO" id="GO:0015036">
    <property type="term" value="F:disulfide oxidoreductase activity"/>
    <property type="evidence" value="ECO:0007669"/>
    <property type="project" value="UniProtKB-ARBA"/>
</dbReference>
<protein>
    <recommendedName>
        <fullName evidence="5">Thioredoxin domain-containing protein</fullName>
    </recommendedName>
</protein>
<keyword evidence="2" id="KW-0201">Cytochrome c-type biogenesis</keyword>
<dbReference type="Proteomes" id="UP000177950">
    <property type="component" value="Unassembled WGS sequence"/>
</dbReference>
<keyword evidence="4" id="KW-0732">Signal</keyword>
<reference evidence="6 7" key="1">
    <citation type="journal article" date="2016" name="Nat. Commun.">
        <title>Thousands of microbial genomes shed light on interconnected biogeochemical processes in an aquifer system.</title>
        <authorList>
            <person name="Anantharaman K."/>
            <person name="Brown C.T."/>
            <person name="Hug L.A."/>
            <person name="Sharon I."/>
            <person name="Castelle C.J."/>
            <person name="Probst A.J."/>
            <person name="Thomas B.C."/>
            <person name="Singh A."/>
            <person name="Wilkins M.J."/>
            <person name="Karaoz U."/>
            <person name="Brodie E.L."/>
            <person name="Williams K.H."/>
            <person name="Hubbard S.S."/>
            <person name="Banfield J.F."/>
        </authorList>
    </citation>
    <scope>NUCLEOTIDE SEQUENCE [LARGE SCALE GENOMIC DNA]</scope>
</reference>
<dbReference type="PROSITE" id="PS51352">
    <property type="entry name" value="THIOREDOXIN_2"/>
    <property type="match status" value="1"/>
</dbReference>
<evidence type="ECO:0000256" key="3">
    <source>
        <dbReference type="ARBA" id="ARBA00023284"/>
    </source>
</evidence>
<dbReference type="InterPro" id="IPR036249">
    <property type="entry name" value="Thioredoxin-like_sf"/>
</dbReference>
<evidence type="ECO:0000259" key="5">
    <source>
        <dbReference type="PROSITE" id="PS51352"/>
    </source>
</evidence>
<feature type="domain" description="Thioredoxin" evidence="5">
    <location>
        <begin position="29"/>
        <end position="170"/>
    </location>
</feature>
<dbReference type="GO" id="GO:0017004">
    <property type="term" value="P:cytochrome complex assembly"/>
    <property type="evidence" value="ECO:0007669"/>
    <property type="project" value="UniProtKB-KW"/>
</dbReference>
<evidence type="ECO:0000256" key="1">
    <source>
        <dbReference type="ARBA" id="ARBA00004196"/>
    </source>
</evidence>
<dbReference type="InterPro" id="IPR013766">
    <property type="entry name" value="Thioredoxin_domain"/>
</dbReference>
<dbReference type="InterPro" id="IPR050553">
    <property type="entry name" value="Thioredoxin_ResA/DsbE_sf"/>
</dbReference>
<dbReference type="Pfam" id="PF08534">
    <property type="entry name" value="Redoxin"/>
    <property type="match status" value="1"/>
</dbReference>
<comment type="subcellular location">
    <subcellularLocation>
        <location evidence="1">Cell envelope</location>
    </subcellularLocation>
</comment>
<evidence type="ECO:0000313" key="6">
    <source>
        <dbReference type="EMBL" id="OGI55995.1"/>
    </source>
</evidence>
<name>A0A1F6UF13_9PROT</name>
<dbReference type="InterPro" id="IPR017937">
    <property type="entry name" value="Thioredoxin_CS"/>
</dbReference>
<evidence type="ECO:0000313" key="7">
    <source>
        <dbReference type="Proteomes" id="UP000177950"/>
    </source>
</evidence>
<feature type="signal peptide" evidence="4">
    <location>
        <begin position="1"/>
        <end position="27"/>
    </location>
</feature>
<dbReference type="SUPFAM" id="SSF52833">
    <property type="entry name" value="Thioredoxin-like"/>
    <property type="match status" value="1"/>
</dbReference>
<dbReference type="CDD" id="cd02966">
    <property type="entry name" value="TlpA_like_family"/>
    <property type="match status" value="1"/>
</dbReference>
<dbReference type="PROSITE" id="PS00194">
    <property type="entry name" value="THIOREDOXIN_1"/>
    <property type="match status" value="1"/>
</dbReference>
<comment type="caution">
    <text evidence="6">The sequence shown here is derived from an EMBL/GenBank/DDBJ whole genome shotgun (WGS) entry which is preliminary data.</text>
</comment>
<organism evidence="6 7">
    <name type="scientific">Candidatus Muproteobacteria bacterium RBG_19FT_COMBO_61_10</name>
    <dbReference type="NCBI Taxonomy" id="1817761"/>
    <lineage>
        <taxon>Bacteria</taxon>
        <taxon>Pseudomonadati</taxon>
        <taxon>Pseudomonadota</taxon>
        <taxon>Candidatus Muproteobacteria</taxon>
    </lineage>
</organism>